<evidence type="ECO:0000313" key="2">
    <source>
        <dbReference type="EMBL" id="SVB95907.1"/>
    </source>
</evidence>
<name>A0A382I9I7_9ZZZZ</name>
<dbReference type="Gene3D" id="3.60.10.10">
    <property type="entry name" value="Endonuclease/exonuclease/phosphatase"/>
    <property type="match status" value="1"/>
</dbReference>
<protein>
    <recommendedName>
        <fullName evidence="1">Endonuclease/exonuclease/phosphatase domain-containing protein</fullName>
    </recommendedName>
</protein>
<gene>
    <name evidence="2" type="ORF">METZ01_LOCUS248761</name>
</gene>
<dbReference type="CDD" id="cd09083">
    <property type="entry name" value="EEP-1"/>
    <property type="match status" value="1"/>
</dbReference>
<evidence type="ECO:0000259" key="1">
    <source>
        <dbReference type="Pfam" id="PF03372"/>
    </source>
</evidence>
<dbReference type="InterPro" id="IPR036691">
    <property type="entry name" value="Endo/exonu/phosph_ase_sf"/>
</dbReference>
<accession>A0A382I9I7</accession>
<organism evidence="2">
    <name type="scientific">marine metagenome</name>
    <dbReference type="NCBI Taxonomy" id="408172"/>
    <lineage>
        <taxon>unclassified sequences</taxon>
        <taxon>metagenomes</taxon>
        <taxon>ecological metagenomes</taxon>
    </lineage>
</organism>
<proteinExistence type="predicted"/>
<dbReference type="SUPFAM" id="SSF56219">
    <property type="entry name" value="DNase I-like"/>
    <property type="match status" value="1"/>
</dbReference>
<dbReference type="Pfam" id="PF03372">
    <property type="entry name" value="Exo_endo_phos"/>
    <property type="match status" value="1"/>
</dbReference>
<dbReference type="InterPro" id="IPR050410">
    <property type="entry name" value="CCR4/nocturin_mRNA_transcr"/>
</dbReference>
<dbReference type="PANTHER" id="PTHR12121:SF36">
    <property type="entry name" value="ENDONUCLEASE_EXONUCLEASE_PHOSPHATASE DOMAIN-CONTAINING PROTEIN"/>
    <property type="match status" value="1"/>
</dbReference>
<dbReference type="PANTHER" id="PTHR12121">
    <property type="entry name" value="CARBON CATABOLITE REPRESSOR PROTEIN 4"/>
    <property type="match status" value="1"/>
</dbReference>
<reference evidence="2" key="1">
    <citation type="submission" date="2018-05" db="EMBL/GenBank/DDBJ databases">
        <authorList>
            <person name="Lanie J.A."/>
            <person name="Ng W.-L."/>
            <person name="Kazmierczak K.M."/>
            <person name="Andrzejewski T.M."/>
            <person name="Davidsen T.M."/>
            <person name="Wayne K.J."/>
            <person name="Tettelin H."/>
            <person name="Glass J.I."/>
            <person name="Rusch D."/>
            <person name="Podicherti R."/>
            <person name="Tsui H.-C.T."/>
            <person name="Winkler M.E."/>
        </authorList>
    </citation>
    <scope>NUCLEOTIDE SEQUENCE</scope>
</reference>
<feature type="domain" description="Endonuclease/exonuclease/phosphatase" evidence="1">
    <location>
        <begin position="24"/>
        <end position="269"/>
    </location>
</feature>
<dbReference type="EMBL" id="UINC01065835">
    <property type="protein sequence ID" value="SVB95907.1"/>
    <property type="molecule type" value="Genomic_DNA"/>
</dbReference>
<dbReference type="InterPro" id="IPR005135">
    <property type="entry name" value="Endo/exonuclease/phosphatase"/>
</dbReference>
<sequence>MVKKLVILFGLVLSFSHSQDIKLMTYNIRYDNPNDGENNWHNRKETLVNQILFYKPDIIGTQEGLEHQIHYINDYLSSYKYVGIARADVKEGGKGEFSAIFYNTDKYTVLINETFWLSKTPEKPSRGWDASLNRICTYVLLKSNSSGERFWIFNTHFDHMGKKAREKSAELILENINSINKENLPLFLMGDFNLIPAELPIQLIVEQLNDSREISQQSPFGPEGTYNGFDVCKRPEKRIDYIFVSKNKITVKKYGVLANVKDQKYPSDHFPVFIIAEVK</sequence>
<dbReference type="GO" id="GO:0000175">
    <property type="term" value="F:3'-5'-RNA exonuclease activity"/>
    <property type="evidence" value="ECO:0007669"/>
    <property type="project" value="TreeGrafter"/>
</dbReference>
<dbReference type="AlphaFoldDB" id="A0A382I9I7"/>